<dbReference type="CDD" id="cd04301">
    <property type="entry name" value="NAT_SF"/>
    <property type="match status" value="1"/>
</dbReference>
<dbReference type="AlphaFoldDB" id="A0A1Q9EWN2"/>
<dbReference type="InterPro" id="IPR016181">
    <property type="entry name" value="Acyl_CoA_acyltransferase"/>
</dbReference>
<dbReference type="GO" id="GO:0006048">
    <property type="term" value="P:UDP-N-acetylglucosamine biosynthetic process"/>
    <property type="evidence" value="ECO:0007669"/>
    <property type="project" value="UniProtKB-UniPathway"/>
</dbReference>
<dbReference type="PROSITE" id="PS51186">
    <property type="entry name" value="GNAT"/>
    <property type="match status" value="1"/>
</dbReference>
<dbReference type="Gene3D" id="3.40.630.30">
    <property type="match status" value="1"/>
</dbReference>
<dbReference type="Pfam" id="PF00583">
    <property type="entry name" value="Acetyltransf_1"/>
    <property type="match status" value="1"/>
</dbReference>
<gene>
    <name evidence="2" type="ORF">AK812_SmicGene4256</name>
</gene>
<keyword evidence="3" id="KW-1185">Reference proteome</keyword>
<dbReference type="GO" id="GO:0008080">
    <property type="term" value="F:N-acetyltransferase activity"/>
    <property type="evidence" value="ECO:0007669"/>
    <property type="project" value="TreeGrafter"/>
</dbReference>
<dbReference type="UniPathway" id="UPA00113">
    <property type="reaction ID" value="UER00529"/>
</dbReference>
<dbReference type="PANTHER" id="PTHR13355">
    <property type="entry name" value="GLUCOSAMINE 6-PHOSPHATE N-ACETYLTRANSFERASE"/>
    <property type="match status" value="1"/>
</dbReference>
<reference evidence="2 3" key="1">
    <citation type="submission" date="2016-02" db="EMBL/GenBank/DDBJ databases">
        <title>Genome analysis of coral dinoflagellate symbionts highlights evolutionary adaptations to a symbiotic lifestyle.</title>
        <authorList>
            <person name="Aranda M."/>
            <person name="Li Y."/>
            <person name="Liew Y.J."/>
            <person name="Baumgarten S."/>
            <person name="Simakov O."/>
            <person name="Wilson M."/>
            <person name="Piel J."/>
            <person name="Ashoor H."/>
            <person name="Bougouffa S."/>
            <person name="Bajic V.B."/>
            <person name="Ryu T."/>
            <person name="Ravasi T."/>
            <person name="Bayer T."/>
            <person name="Micklem G."/>
            <person name="Kim H."/>
            <person name="Bhak J."/>
            <person name="Lajeunesse T.C."/>
            <person name="Voolstra C.R."/>
        </authorList>
    </citation>
    <scope>NUCLEOTIDE SEQUENCE [LARGE SCALE GENOMIC DNA]</scope>
    <source>
        <strain evidence="2 3">CCMP2467</strain>
    </source>
</reference>
<feature type="domain" description="N-acetyltransferase" evidence="1">
    <location>
        <begin position="9"/>
        <end position="156"/>
    </location>
</feature>
<proteinExistence type="predicted"/>
<dbReference type="EMBL" id="LSRX01000053">
    <property type="protein sequence ID" value="OLQ11831.1"/>
    <property type="molecule type" value="Genomic_DNA"/>
</dbReference>
<organism evidence="2 3">
    <name type="scientific">Symbiodinium microadriaticum</name>
    <name type="common">Dinoflagellate</name>
    <name type="synonym">Zooxanthella microadriatica</name>
    <dbReference type="NCBI Taxonomy" id="2951"/>
    <lineage>
        <taxon>Eukaryota</taxon>
        <taxon>Sar</taxon>
        <taxon>Alveolata</taxon>
        <taxon>Dinophyceae</taxon>
        <taxon>Suessiales</taxon>
        <taxon>Symbiodiniaceae</taxon>
        <taxon>Symbiodinium</taxon>
    </lineage>
</organism>
<evidence type="ECO:0000313" key="3">
    <source>
        <dbReference type="Proteomes" id="UP000186817"/>
    </source>
</evidence>
<protein>
    <submittedName>
        <fullName evidence="2">UPF0039 protein</fullName>
    </submittedName>
</protein>
<dbReference type="InterPro" id="IPR039143">
    <property type="entry name" value="GNPNAT1-like"/>
</dbReference>
<accession>A0A1Q9EWN2</accession>
<dbReference type="InterPro" id="IPR000182">
    <property type="entry name" value="GNAT_dom"/>
</dbReference>
<dbReference type="OrthoDB" id="329272at2759"/>
<comment type="caution">
    <text evidence="2">The sequence shown here is derived from an EMBL/GenBank/DDBJ whole genome shotgun (WGS) entry which is preliminary data.</text>
</comment>
<dbReference type="SUPFAM" id="SSF55729">
    <property type="entry name" value="Acyl-CoA N-acyltransferases (Nat)"/>
    <property type="match status" value="1"/>
</dbReference>
<evidence type="ECO:0000313" key="2">
    <source>
        <dbReference type="EMBL" id="OLQ11831.1"/>
    </source>
</evidence>
<name>A0A1Q9EWN2_SYMMI</name>
<sequence>MPAASTAEYTVRLAATAEEVAQCQSLRREVFVQEQKLPAEAEEDGLDPDALHIMCTEDSQLIATGRVLITGHECESRAVLARVAVKADHRGRGLGSRIVQELETLARSKGASHASLTPHHYLERFYSRMGYRRPSNDAIIHITDECQLITMEKCLDAKYQWEDDIPFPVTKPRPEPVDRLVLGVGGTVHSA</sequence>
<dbReference type="Proteomes" id="UP000186817">
    <property type="component" value="Unassembled WGS sequence"/>
</dbReference>
<evidence type="ECO:0000259" key="1">
    <source>
        <dbReference type="PROSITE" id="PS51186"/>
    </source>
</evidence>